<keyword evidence="2" id="KW-0479">Metal-binding</keyword>
<organism evidence="5 6">
    <name type="scientific">Cladonia borealis</name>
    <dbReference type="NCBI Taxonomy" id="184061"/>
    <lineage>
        <taxon>Eukaryota</taxon>
        <taxon>Fungi</taxon>
        <taxon>Dikarya</taxon>
        <taxon>Ascomycota</taxon>
        <taxon>Pezizomycotina</taxon>
        <taxon>Lecanoromycetes</taxon>
        <taxon>OSLEUM clade</taxon>
        <taxon>Lecanoromycetidae</taxon>
        <taxon>Lecanorales</taxon>
        <taxon>Lecanorineae</taxon>
        <taxon>Cladoniaceae</taxon>
        <taxon>Cladonia</taxon>
    </lineage>
</organism>
<evidence type="ECO:0000313" key="5">
    <source>
        <dbReference type="EMBL" id="KAK0512799.1"/>
    </source>
</evidence>
<evidence type="ECO:0000256" key="3">
    <source>
        <dbReference type="ARBA" id="ARBA00023125"/>
    </source>
</evidence>
<keyword evidence="6" id="KW-1185">Reference proteome</keyword>
<gene>
    <name evidence="5" type="ORF">JMJ35_004816</name>
</gene>
<name>A0AA39R2U5_9LECA</name>
<evidence type="ECO:0000256" key="4">
    <source>
        <dbReference type="ARBA" id="ARBA00023242"/>
    </source>
</evidence>
<dbReference type="EMBL" id="JAFEKC020000009">
    <property type="protein sequence ID" value="KAK0512799.1"/>
    <property type="molecule type" value="Genomic_DNA"/>
</dbReference>
<proteinExistence type="predicted"/>
<dbReference type="GO" id="GO:0005634">
    <property type="term" value="C:nucleus"/>
    <property type="evidence" value="ECO:0007669"/>
    <property type="project" value="UniProtKB-SubCell"/>
</dbReference>
<dbReference type="PANTHER" id="PTHR46910">
    <property type="entry name" value="TRANSCRIPTION FACTOR PDR1"/>
    <property type="match status" value="1"/>
</dbReference>
<evidence type="ECO:0000256" key="2">
    <source>
        <dbReference type="ARBA" id="ARBA00022723"/>
    </source>
</evidence>
<dbReference type="GO" id="GO:0046872">
    <property type="term" value="F:metal ion binding"/>
    <property type="evidence" value="ECO:0007669"/>
    <property type="project" value="UniProtKB-KW"/>
</dbReference>
<evidence type="ECO:0000313" key="6">
    <source>
        <dbReference type="Proteomes" id="UP001166286"/>
    </source>
</evidence>
<accession>A0AA39R2U5</accession>
<sequence>MDHQFLDTYDGNTGPDQFSFPVSALEQEVLSNMGPRDLLPFGQDIEDECSTLASIIRSNFHTIPDSPNGLSIRSLLEDVAKKALDVSYTGTHCIQDIDKPTQRPSYIRHDVVGYADAYFEKYQKCLPFLAQDQFNALLNAFLAHQLPDDSPAIPLINSIFALGCRLVIQLKSQDGRLADEEARRYHAAALTARALYYPCPQTSPIAVSLILTAAQHCLLLKLDRINSIRALATSEEDCRLMQRIFWAVYSFEKPLALRFGRSSSIDDDFIDYSPRTIQRHPEWPKPTQADPFICQCEYAKLCSRILKQLYSNNRSTIRRSDYEPTLYGLDQLLQAWKGSALGQIDSMSSDPTTSSLSTGQHSEVLLKYHELRVTIYHKGQPCIESAREVLAQAHQWNPNLSYYNWQIVQIPVMACCIVLLDVFSNPRSDEFRNNLAFLGMAGGWFGRLATTTNNCVAFDELMELIALAQQQRKT</sequence>
<dbReference type="AlphaFoldDB" id="A0AA39R2U5"/>
<dbReference type="CDD" id="cd12148">
    <property type="entry name" value="fungal_TF_MHR"/>
    <property type="match status" value="1"/>
</dbReference>
<dbReference type="Proteomes" id="UP001166286">
    <property type="component" value="Unassembled WGS sequence"/>
</dbReference>
<reference evidence="5" key="1">
    <citation type="submission" date="2023-03" db="EMBL/GenBank/DDBJ databases">
        <title>Complete genome of Cladonia borealis.</title>
        <authorList>
            <person name="Park H."/>
        </authorList>
    </citation>
    <scope>NUCLEOTIDE SEQUENCE</scope>
    <source>
        <strain evidence="5">ANT050790</strain>
    </source>
</reference>
<evidence type="ECO:0008006" key="7">
    <source>
        <dbReference type="Google" id="ProtNLM"/>
    </source>
</evidence>
<dbReference type="GO" id="GO:0003700">
    <property type="term" value="F:DNA-binding transcription factor activity"/>
    <property type="evidence" value="ECO:0007669"/>
    <property type="project" value="InterPro"/>
</dbReference>
<protein>
    <recommendedName>
        <fullName evidence="7">Transcription factor domain-containing protein</fullName>
    </recommendedName>
</protein>
<dbReference type="GO" id="GO:0003677">
    <property type="term" value="F:DNA binding"/>
    <property type="evidence" value="ECO:0007669"/>
    <property type="project" value="UniProtKB-KW"/>
</dbReference>
<comment type="caution">
    <text evidence="5">The sequence shown here is derived from an EMBL/GenBank/DDBJ whole genome shotgun (WGS) entry which is preliminary data.</text>
</comment>
<dbReference type="PANTHER" id="PTHR46910:SF3">
    <property type="entry name" value="HALOTOLERANCE PROTEIN 9-RELATED"/>
    <property type="match status" value="1"/>
</dbReference>
<dbReference type="InterPro" id="IPR050987">
    <property type="entry name" value="AtrR-like"/>
</dbReference>
<keyword evidence="4" id="KW-0539">Nucleus</keyword>
<comment type="subcellular location">
    <subcellularLocation>
        <location evidence="1">Nucleus</location>
    </subcellularLocation>
</comment>
<evidence type="ECO:0000256" key="1">
    <source>
        <dbReference type="ARBA" id="ARBA00004123"/>
    </source>
</evidence>
<keyword evidence="3" id="KW-0238">DNA-binding</keyword>